<evidence type="ECO:0000313" key="9">
    <source>
        <dbReference type="EMBL" id="AYQ75769.1"/>
    </source>
</evidence>
<dbReference type="SUPFAM" id="SSF161098">
    <property type="entry name" value="MetI-like"/>
    <property type="match status" value="1"/>
</dbReference>
<evidence type="ECO:0000259" key="8">
    <source>
        <dbReference type="PROSITE" id="PS50928"/>
    </source>
</evidence>
<dbReference type="AlphaFoldDB" id="A0A3G3K7P8"/>
<evidence type="ECO:0000256" key="6">
    <source>
        <dbReference type="ARBA" id="ARBA00023136"/>
    </source>
</evidence>
<keyword evidence="10" id="KW-1185">Reference proteome</keyword>
<gene>
    <name evidence="9" type="ORF">EAV92_21535</name>
</gene>
<organism evidence="9 10">
    <name type="scientific">Cohnella candidum</name>
    <dbReference type="NCBI Taxonomy" id="2674991"/>
    <lineage>
        <taxon>Bacteria</taxon>
        <taxon>Bacillati</taxon>
        <taxon>Bacillota</taxon>
        <taxon>Bacilli</taxon>
        <taxon>Bacillales</taxon>
        <taxon>Paenibacillaceae</taxon>
        <taxon>Cohnella</taxon>
    </lineage>
</organism>
<dbReference type="PROSITE" id="PS50928">
    <property type="entry name" value="ABC_TM1"/>
    <property type="match status" value="1"/>
</dbReference>
<feature type="transmembrane region" description="Helical" evidence="7">
    <location>
        <begin position="9"/>
        <end position="31"/>
    </location>
</feature>
<keyword evidence="3" id="KW-1003">Cell membrane</keyword>
<name>A0A3G3K7P8_9BACL</name>
<dbReference type="CDD" id="cd06261">
    <property type="entry name" value="TM_PBP2"/>
    <property type="match status" value="1"/>
</dbReference>
<keyword evidence="6 7" id="KW-0472">Membrane</keyword>
<evidence type="ECO:0000256" key="5">
    <source>
        <dbReference type="ARBA" id="ARBA00022989"/>
    </source>
</evidence>
<keyword evidence="5 7" id="KW-1133">Transmembrane helix</keyword>
<feature type="transmembrane region" description="Helical" evidence="7">
    <location>
        <begin position="179"/>
        <end position="204"/>
    </location>
</feature>
<evidence type="ECO:0000256" key="3">
    <source>
        <dbReference type="ARBA" id="ARBA00022475"/>
    </source>
</evidence>
<dbReference type="Pfam" id="PF00528">
    <property type="entry name" value="BPD_transp_1"/>
    <property type="match status" value="1"/>
</dbReference>
<dbReference type="PANTHER" id="PTHR43744:SF12">
    <property type="entry name" value="ABC TRANSPORTER PERMEASE PROTEIN MG189-RELATED"/>
    <property type="match status" value="1"/>
</dbReference>
<evidence type="ECO:0000256" key="2">
    <source>
        <dbReference type="ARBA" id="ARBA00022448"/>
    </source>
</evidence>
<dbReference type="KEGG" id="coh:EAV92_21535"/>
<dbReference type="InterPro" id="IPR000515">
    <property type="entry name" value="MetI-like"/>
</dbReference>
<proteinExistence type="inferred from homology"/>
<dbReference type="EMBL" id="CP033433">
    <property type="protein sequence ID" value="AYQ75769.1"/>
    <property type="molecule type" value="Genomic_DNA"/>
</dbReference>
<reference evidence="9 10" key="1">
    <citation type="submission" date="2018-10" db="EMBL/GenBank/DDBJ databases">
        <title>Genome Sequence of Cohnella sp.</title>
        <authorList>
            <person name="Srinivasan S."/>
            <person name="Kim M.K."/>
        </authorList>
    </citation>
    <scope>NUCLEOTIDE SEQUENCE [LARGE SCALE GENOMIC DNA]</scope>
    <source>
        <strain evidence="9 10">18JY8-7</strain>
    </source>
</reference>
<feature type="transmembrane region" description="Helical" evidence="7">
    <location>
        <begin position="241"/>
        <end position="259"/>
    </location>
</feature>
<dbReference type="GO" id="GO:0055085">
    <property type="term" value="P:transmembrane transport"/>
    <property type="evidence" value="ECO:0007669"/>
    <property type="project" value="InterPro"/>
</dbReference>
<evidence type="ECO:0000256" key="7">
    <source>
        <dbReference type="RuleBase" id="RU363032"/>
    </source>
</evidence>
<dbReference type="Proteomes" id="UP000269097">
    <property type="component" value="Chromosome"/>
</dbReference>
<feature type="domain" description="ABC transmembrane type-1" evidence="8">
    <location>
        <begin position="69"/>
        <end position="259"/>
    </location>
</feature>
<keyword evidence="2 7" id="KW-0813">Transport</keyword>
<dbReference type="Gene3D" id="1.10.3720.10">
    <property type="entry name" value="MetI-like"/>
    <property type="match status" value="1"/>
</dbReference>
<protein>
    <submittedName>
        <fullName evidence="9">Carbohydrate ABC transporter permease</fullName>
    </submittedName>
</protein>
<dbReference type="PANTHER" id="PTHR43744">
    <property type="entry name" value="ABC TRANSPORTER PERMEASE PROTEIN MG189-RELATED-RELATED"/>
    <property type="match status" value="1"/>
</dbReference>
<accession>A0A3G3K7P8</accession>
<dbReference type="RefSeq" id="WP_123043849.1">
    <property type="nucleotide sequence ID" value="NZ_CP033433.1"/>
</dbReference>
<evidence type="ECO:0000256" key="4">
    <source>
        <dbReference type="ARBA" id="ARBA00022692"/>
    </source>
</evidence>
<sequence>MTLLRKRQLWVYLVLILGSLLVVYPFIFMILNSFKIGTEILNYPTRLPRHWSLNGYHRVFEQLDLGNMFKNTIIIAVSVTALNVVLSSMVAYALSKLNFPGKGLLFQVIIGSMMIPGVLLMIPAYSMYYQWGWINTYTVMIIPAALSAYNIFLIRQFMTAIPNDFLEASRLDGCTEIQTFLRIVLPMSLPVLSTVAILTFMGSWNDLAGPLLYLQDREMYTLQLGLYTIKSEIPGQNLDQLWAALTMTTLPVVVVFFFLQRYFVNAFTGVGLK</sequence>
<feature type="transmembrane region" description="Helical" evidence="7">
    <location>
        <begin position="104"/>
        <end position="125"/>
    </location>
</feature>
<evidence type="ECO:0000256" key="1">
    <source>
        <dbReference type="ARBA" id="ARBA00004651"/>
    </source>
</evidence>
<feature type="transmembrane region" description="Helical" evidence="7">
    <location>
        <begin position="137"/>
        <end position="158"/>
    </location>
</feature>
<comment type="subcellular location">
    <subcellularLocation>
        <location evidence="1 7">Cell membrane</location>
        <topology evidence="1 7">Multi-pass membrane protein</topology>
    </subcellularLocation>
</comment>
<dbReference type="GO" id="GO:0005886">
    <property type="term" value="C:plasma membrane"/>
    <property type="evidence" value="ECO:0007669"/>
    <property type="project" value="UniProtKB-SubCell"/>
</dbReference>
<evidence type="ECO:0000313" key="10">
    <source>
        <dbReference type="Proteomes" id="UP000269097"/>
    </source>
</evidence>
<dbReference type="InterPro" id="IPR035906">
    <property type="entry name" value="MetI-like_sf"/>
</dbReference>
<feature type="transmembrane region" description="Helical" evidence="7">
    <location>
        <begin position="73"/>
        <end position="92"/>
    </location>
</feature>
<comment type="similarity">
    <text evidence="7">Belongs to the binding-protein-dependent transport system permease family.</text>
</comment>
<keyword evidence="4 7" id="KW-0812">Transmembrane</keyword>